<evidence type="ECO:0000313" key="7">
    <source>
        <dbReference type="EMBL" id="KAG0582154.1"/>
    </source>
</evidence>
<proteinExistence type="inferred from homology"/>
<comment type="similarity">
    <text evidence="2">Belongs to the eukaryotic RPA49/POLR1E RNA polymerase subunit family.</text>
</comment>
<evidence type="ECO:0000256" key="4">
    <source>
        <dbReference type="ARBA" id="ARBA00023163"/>
    </source>
</evidence>
<evidence type="ECO:0000256" key="3">
    <source>
        <dbReference type="ARBA" id="ARBA00022478"/>
    </source>
</evidence>
<name>A0A8T0IEH0_CERPU</name>
<comment type="caution">
    <text evidence="7">The sequence shown here is derived from an EMBL/GenBank/DDBJ whole genome shotgun (WGS) entry which is preliminary data.</text>
</comment>
<keyword evidence="8" id="KW-1185">Reference proteome</keyword>
<feature type="region of interest" description="Disordered" evidence="6">
    <location>
        <begin position="1"/>
        <end position="22"/>
    </location>
</feature>
<evidence type="ECO:0000256" key="1">
    <source>
        <dbReference type="ARBA" id="ARBA00004604"/>
    </source>
</evidence>
<organism evidence="7 8">
    <name type="scientific">Ceratodon purpureus</name>
    <name type="common">Fire moss</name>
    <name type="synonym">Dicranum purpureum</name>
    <dbReference type="NCBI Taxonomy" id="3225"/>
    <lineage>
        <taxon>Eukaryota</taxon>
        <taxon>Viridiplantae</taxon>
        <taxon>Streptophyta</taxon>
        <taxon>Embryophyta</taxon>
        <taxon>Bryophyta</taxon>
        <taxon>Bryophytina</taxon>
        <taxon>Bryopsida</taxon>
        <taxon>Dicranidae</taxon>
        <taxon>Pseudoditrichales</taxon>
        <taxon>Ditrichaceae</taxon>
        <taxon>Ceratodon</taxon>
    </lineage>
</organism>
<dbReference type="PANTHER" id="PTHR14440">
    <property type="entry name" value="DNA-DIRECTED RNA POLYMERASE I SUBUNIT RPA49"/>
    <property type="match status" value="1"/>
</dbReference>
<comment type="subcellular location">
    <subcellularLocation>
        <location evidence="1">Nucleus</location>
        <location evidence="1">Nucleolus</location>
    </subcellularLocation>
</comment>
<dbReference type="GO" id="GO:0000428">
    <property type="term" value="C:DNA-directed RNA polymerase complex"/>
    <property type="evidence" value="ECO:0007669"/>
    <property type="project" value="UniProtKB-KW"/>
</dbReference>
<evidence type="ECO:0000256" key="6">
    <source>
        <dbReference type="SAM" id="MobiDB-lite"/>
    </source>
</evidence>
<dbReference type="GO" id="GO:0006351">
    <property type="term" value="P:DNA-templated transcription"/>
    <property type="evidence" value="ECO:0007669"/>
    <property type="project" value="InterPro"/>
</dbReference>
<gene>
    <name evidence="7" type="ORF">KC19_3G037900</name>
</gene>
<dbReference type="EMBL" id="CM026423">
    <property type="protein sequence ID" value="KAG0582154.1"/>
    <property type="molecule type" value="Genomic_DNA"/>
</dbReference>
<evidence type="ECO:0000256" key="5">
    <source>
        <dbReference type="ARBA" id="ARBA00023242"/>
    </source>
</evidence>
<accession>A0A8T0IEH0</accession>
<keyword evidence="5" id="KW-0539">Nucleus</keyword>
<keyword evidence="3" id="KW-0240">DNA-directed RNA polymerase</keyword>
<dbReference type="AlphaFoldDB" id="A0A8T0IEH0"/>
<feature type="compositionally biased region" description="Basic residues" evidence="6">
    <location>
        <begin position="8"/>
        <end position="17"/>
    </location>
</feature>
<dbReference type="OrthoDB" id="532500at2759"/>
<dbReference type="GO" id="GO:0003677">
    <property type="term" value="F:DNA binding"/>
    <property type="evidence" value="ECO:0007669"/>
    <property type="project" value="InterPro"/>
</dbReference>
<keyword evidence="4" id="KW-0804">Transcription</keyword>
<dbReference type="GO" id="GO:0005730">
    <property type="term" value="C:nucleolus"/>
    <property type="evidence" value="ECO:0007669"/>
    <property type="project" value="UniProtKB-SubCell"/>
</dbReference>
<evidence type="ECO:0000313" key="8">
    <source>
        <dbReference type="Proteomes" id="UP000822688"/>
    </source>
</evidence>
<dbReference type="Pfam" id="PF06870">
    <property type="entry name" value="RNA_pol_I_A49"/>
    <property type="match status" value="1"/>
</dbReference>
<sequence>MDSTSSEHHHKKKKKKTAKEEKVVERDVRMDYVPSKDGRARPFVAYFPTGFDPLGEADQGDAAAALSSVKAYQGVEKLKAKQTQLVASTHGQVDFVGMNYAGEAAAWQPCSYALGVYDREKGTLQLVPLAGEKILRMEPRVRGMDYEWTDEEERVEDTREQEIAKRRMLVETFGSQKSKMRAQRMERGIVKEEALGDTGGMEFLFQEAGENEALLTNEQALQQANSSVVRNVPPHDISANTPEGAYPLDRLILAEEWENLDVRELKAAAKKAKDEEVLRQQKYPNFVLSRLRRIRVEGDKEGNDRRARILVYLRHLFTFFGTPHHAVRKAGADPGRFSQETGIPGIIVSSFLDRFTAESTTDPSNNSEARSQSKQHKDLLISYCLVLGMTVDDFQADPYDMALELKQTVNNLRPYYRELGCKFEARSINERRELGDPDTAQGKWRVTLPVPLKFPEIVTARGKGPRR</sequence>
<dbReference type="Proteomes" id="UP000822688">
    <property type="component" value="Chromosome 3"/>
</dbReference>
<protein>
    <submittedName>
        <fullName evidence="7">Uncharacterized protein</fullName>
    </submittedName>
</protein>
<evidence type="ECO:0000256" key="2">
    <source>
        <dbReference type="ARBA" id="ARBA00009430"/>
    </source>
</evidence>
<reference evidence="7" key="1">
    <citation type="submission" date="2020-06" db="EMBL/GenBank/DDBJ databases">
        <title>WGS assembly of Ceratodon purpureus strain R40.</title>
        <authorList>
            <person name="Carey S.B."/>
            <person name="Jenkins J."/>
            <person name="Shu S."/>
            <person name="Lovell J.T."/>
            <person name="Sreedasyam A."/>
            <person name="Maumus F."/>
            <person name="Tiley G.P."/>
            <person name="Fernandez-Pozo N."/>
            <person name="Barry K."/>
            <person name="Chen C."/>
            <person name="Wang M."/>
            <person name="Lipzen A."/>
            <person name="Daum C."/>
            <person name="Saski C.A."/>
            <person name="Payton A.C."/>
            <person name="Mcbreen J.C."/>
            <person name="Conrad R.E."/>
            <person name="Kollar L.M."/>
            <person name="Olsson S."/>
            <person name="Huttunen S."/>
            <person name="Landis J.B."/>
            <person name="Wickett N.J."/>
            <person name="Johnson M.G."/>
            <person name="Rensing S.A."/>
            <person name="Grimwood J."/>
            <person name="Schmutz J."/>
            <person name="Mcdaniel S.F."/>
        </authorList>
    </citation>
    <scope>NUCLEOTIDE SEQUENCE</scope>
    <source>
        <strain evidence="7">R40</strain>
    </source>
</reference>
<dbReference type="InterPro" id="IPR009668">
    <property type="entry name" value="RNA_pol-assoc_fac_A49-like"/>
</dbReference>